<comment type="cofactor">
    <cofactor evidence="1">
        <name>Mg(2+)</name>
        <dbReference type="ChEBI" id="CHEBI:18420"/>
    </cofactor>
</comment>
<organism evidence="4">
    <name type="scientific">marine sediment metagenome</name>
    <dbReference type="NCBI Taxonomy" id="412755"/>
    <lineage>
        <taxon>unclassified sequences</taxon>
        <taxon>metagenomes</taxon>
        <taxon>ecological metagenomes</taxon>
    </lineage>
</organism>
<dbReference type="NCBIfam" id="TIGR01549">
    <property type="entry name" value="HAD-SF-IA-v1"/>
    <property type="match status" value="1"/>
</dbReference>
<dbReference type="InterPro" id="IPR036412">
    <property type="entry name" value="HAD-like_sf"/>
</dbReference>
<dbReference type="GO" id="GO:0009231">
    <property type="term" value="P:riboflavin biosynthetic process"/>
    <property type="evidence" value="ECO:0007669"/>
    <property type="project" value="TreeGrafter"/>
</dbReference>
<gene>
    <name evidence="4" type="ORF">LCGC14_0018970</name>
</gene>
<keyword evidence="2" id="KW-0378">Hydrolase</keyword>
<dbReference type="GO" id="GO:0016787">
    <property type="term" value="F:hydrolase activity"/>
    <property type="evidence" value="ECO:0007669"/>
    <property type="project" value="UniProtKB-KW"/>
</dbReference>
<dbReference type="AlphaFoldDB" id="A0A0F9W294"/>
<dbReference type="Gene3D" id="1.20.120.710">
    <property type="entry name" value="Haloacid dehalogenase hydrolase-like domain"/>
    <property type="match status" value="1"/>
</dbReference>
<keyword evidence="3" id="KW-0460">Magnesium</keyword>
<dbReference type="PANTHER" id="PTHR46470">
    <property type="entry name" value="N-ACYLNEURAMINATE-9-PHOSPHATASE"/>
    <property type="match status" value="1"/>
</dbReference>
<dbReference type="InterPro" id="IPR023214">
    <property type="entry name" value="HAD_sf"/>
</dbReference>
<dbReference type="SUPFAM" id="SSF56784">
    <property type="entry name" value="HAD-like"/>
    <property type="match status" value="1"/>
</dbReference>
<dbReference type="PANTHER" id="PTHR46470:SF4">
    <property type="entry name" value="5-AMINO-6-(5-PHOSPHO-D-RIBITYLAMINO)URACIL PHOSPHATASE YIGB"/>
    <property type="match status" value="1"/>
</dbReference>
<name>A0A0F9W294_9ZZZZ</name>
<dbReference type="InterPro" id="IPR006439">
    <property type="entry name" value="HAD-SF_hydro_IA"/>
</dbReference>
<evidence type="ECO:0008006" key="5">
    <source>
        <dbReference type="Google" id="ProtNLM"/>
    </source>
</evidence>
<protein>
    <recommendedName>
        <fullName evidence="5">HAD family hydrolase</fullName>
    </recommendedName>
</protein>
<comment type="caution">
    <text evidence="4">The sequence shown here is derived from an EMBL/GenBank/DDBJ whole genome shotgun (WGS) entry which is preliminary data.</text>
</comment>
<accession>A0A0F9W294</accession>
<dbReference type="EMBL" id="LAZR01000003">
    <property type="protein sequence ID" value="KKO11416.1"/>
    <property type="molecule type" value="Genomic_DNA"/>
</dbReference>
<sequence length="236" mass="27135">MAIEAVLLDYCQTLVDSSDGFRAAEKLIQEKIFEDLALTDWEEFLEDYRRIRKQAHEKLVLSREAIWQEVYWYYCREPHRQDLQRWESEYWLQVSTTTVIFPETSRVLEALAAKYKLALITNADARTSSAKEQIDHYPQLKAFFDVIVLAGKDDVPAKPDPAAFIPCLEALGVRPDQAVYVGDDWRIDICGARGAGIQPIWIQHHTVPRTFPDVETSTPIITSLDPLLDLDRVLGR</sequence>
<dbReference type="Pfam" id="PF00702">
    <property type="entry name" value="Hydrolase"/>
    <property type="match status" value="1"/>
</dbReference>
<evidence type="ECO:0000313" key="4">
    <source>
        <dbReference type="EMBL" id="KKO11416.1"/>
    </source>
</evidence>
<dbReference type="Gene3D" id="3.40.50.1000">
    <property type="entry name" value="HAD superfamily/HAD-like"/>
    <property type="match status" value="1"/>
</dbReference>
<dbReference type="SFLD" id="SFLDG01129">
    <property type="entry name" value="C1.5:_HAD__Beta-PGM__Phosphata"/>
    <property type="match status" value="1"/>
</dbReference>
<dbReference type="SFLD" id="SFLDS00003">
    <property type="entry name" value="Haloacid_Dehalogenase"/>
    <property type="match status" value="1"/>
</dbReference>
<evidence type="ECO:0000256" key="3">
    <source>
        <dbReference type="ARBA" id="ARBA00022842"/>
    </source>
</evidence>
<evidence type="ECO:0000256" key="2">
    <source>
        <dbReference type="ARBA" id="ARBA00022801"/>
    </source>
</evidence>
<reference evidence="4" key="1">
    <citation type="journal article" date="2015" name="Nature">
        <title>Complex archaea that bridge the gap between prokaryotes and eukaryotes.</title>
        <authorList>
            <person name="Spang A."/>
            <person name="Saw J.H."/>
            <person name="Jorgensen S.L."/>
            <person name="Zaremba-Niedzwiedzka K."/>
            <person name="Martijn J."/>
            <person name="Lind A.E."/>
            <person name="van Eijk R."/>
            <person name="Schleper C."/>
            <person name="Guy L."/>
            <person name="Ettema T.J."/>
        </authorList>
    </citation>
    <scope>NUCLEOTIDE SEQUENCE</scope>
</reference>
<dbReference type="InterPro" id="IPR051400">
    <property type="entry name" value="HAD-like_hydrolase"/>
</dbReference>
<evidence type="ECO:0000256" key="1">
    <source>
        <dbReference type="ARBA" id="ARBA00001946"/>
    </source>
</evidence>
<proteinExistence type="predicted"/>